<dbReference type="eggNOG" id="KOG0048">
    <property type="taxonomic scope" value="Eukaryota"/>
</dbReference>
<dbReference type="InterPro" id="IPR051953">
    <property type="entry name" value="Plant_SW-associated_TFs"/>
</dbReference>
<dbReference type="PROSITE" id="PS50090">
    <property type="entry name" value="MYB_LIKE"/>
    <property type="match status" value="2"/>
</dbReference>
<evidence type="ECO:0000259" key="8">
    <source>
        <dbReference type="PROSITE" id="PS50090"/>
    </source>
</evidence>
<evidence type="ECO:0000256" key="2">
    <source>
        <dbReference type="ARBA" id="ARBA00022737"/>
    </source>
</evidence>
<feature type="domain" description="Myb-like" evidence="8">
    <location>
        <begin position="66"/>
        <end position="116"/>
    </location>
</feature>
<feature type="domain" description="HTH myb-type" evidence="9">
    <location>
        <begin position="13"/>
        <end position="65"/>
    </location>
</feature>
<evidence type="ECO:0000256" key="5">
    <source>
        <dbReference type="ARBA" id="ARBA00023163"/>
    </source>
</evidence>
<dbReference type="SMR" id="A0A059CCL1"/>
<dbReference type="SUPFAM" id="SSF46689">
    <property type="entry name" value="Homeodomain-like"/>
    <property type="match status" value="1"/>
</dbReference>
<evidence type="ECO:0000256" key="3">
    <source>
        <dbReference type="ARBA" id="ARBA00023015"/>
    </source>
</evidence>
<keyword evidence="3" id="KW-0805">Transcription regulation</keyword>
<dbReference type="KEGG" id="egr:104440631"/>
<dbReference type="OrthoDB" id="2143914at2759"/>
<keyword evidence="4" id="KW-0238">DNA-binding</keyword>
<proteinExistence type="predicted"/>
<evidence type="ECO:0000256" key="6">
    <source>
        <dbReference type="ARBA" id="ARBA00023242"/>
    </source>
</evidence>
<dbReference type="PANTHER" id="PTHR47997:SF28">
    <property type="entry name" value="TRANSCRIPTION FACTOR MYB15-LIKE"/>
    <property type="match status" value="1"/>
</dbReference>
<dbReference type="AlphaFoldDB" id="A0A059CCL1"/>
<dbReference type="InterPro" id="IPR001005">
    <property type="entry name" value="SANT/Myb"/>
</dbReference>
<evidence type="ECO:0000256" key="4">
    <source>
        <dbReference type="ARBA" id="ARBA00023125"/>
    </source>
</evidence>
<reference evidence="10" key="1">
    <citation type="submission" date="2013-07" db="EMBL/GenBank/DDBJ databases">
        <title>The genome of Eucalyptus grandis.</title>
        <authorList>
            <person name="Schmutz J."/>
            <person name="Hayes R."/>
            <person name="Myburg A."/>
            <person name="Tuskan G."/>
            <person name="Grattapaglia D."/>
            <person name="Rokhsar D.S."/>
        </authorList>
    </citation>
    <scope>NUCLEOTIDE SEQUENCE</scope>
    <source>
        <tissue evidence="10">Leaf extractions</tissue>
    </source>
</reference>
<dbReference type="SMART" id="SM00717">
    <property type="entry name" value="SANT"/>
    <property type="match status" value="2"/>
</dbReference>
<dbReference type="Pfam" id="PF00249">
    <property type="entry name" value="Myb_DNA-binding"/>
    <property type="match status" value="2"/>
</dbReference>
<dbReference type="InParanoid" id="A0A059CCL1"/>
<keyword evidence="6" id="KW-0539">Nucleus</keyword>
<dbReference type="FunFam" id="1.10.10.60:FF:000015">
    <property type="entry name" value="Transcription factor RAX3"/>
    <property type="match status" value="1"/>
</dbReference>
<keyword evidence="2" id="KW-0677">Repeat</keyword>
<evidence type="ECO:0000256" key="7">
    <source>
        <dbReference type="SAM" id="MobiDB-lite"/>
    </source>
</evidence>
<evidence type="ECO:0000256" key="1">
    <source>
        <dbReference type="ARBA" id="ARBA00004123"/>
    </source>
</evidence>
<dbReference type="CDD" id="cd00167">
    <property type="entry name" value="SANT"/>
    <property type="match status" value="2"/>
</dbReference>
<dbReference type="PROSITE" id="PS51294">
    <property type="entry name" value="HTH_MYB"/>
    <property type="match status" value="2"/>
</dbReference>
<dbReference type="GO" id="GO:0003677">
    <property type="term" value="F:DNA binding"/>
    <property type="evidence" value="ECO:0007669"/>
    <property type="project" value="UniProtKB-KW"/>
</dbReference>
<feature type="domain" description="Myb-like" evidence="8">
    <location>
        <begin position="13"/>
        <end position="65"/>
    </location>
</feature>
<accession>A0A059CCL1</accession>
<dbReference type="Gramene" id="KCW75685">
    <property type="protein sequence ID" value="KCW75685"/>
    <property type="gene ID" value="EUGRSUZ_D00050"/>
</dbReference>
<sequence length="261" mass="29982">MVGRPLRPNKSSDPTVKKGTWSAEEDQKLTAYIRRYGIWNWAHMPNPAGLARTGKSCRLRWMNYLRPNIRHGNITKEEEDLIIKLQQLLGNKWAAIAARLPGRTDNEIKNYWNTRLKKRVGYKNKLQIPIACDIKVKPNHNNGSSHPYACLPTIDTPKLEAGIGSQYEIPTMSENSFCTSYGVQYDDKTSENSWYSPCSVTEEEERLREQFLALRDIEIEENFCGMYMHSGATDPALVCMQQELVYHSGSCQDFIMDLWGK</sequence>
<dbReference type="InterPro" id="IPR009057">
    <property type="entry name" value="Homeodomain-like_sf"/>
</dbReference>
<organism evidence="10">
    <name type="scientific">Eucalyptus grandis</name>
    <name type="common">Flooded gum</name>
    <dbReference type="NCBI Taxonomy" id="71139"/>
    <lineage>
        <taxon>Eukaryota</taxon>
        <taxon>Viridiplantae</taxon>
        <taxon>Streptophyta</taxon>
        <taxon>Embryophyta</taxon>
        <taxon>Tracheophyta</taxon>
        <taxon>Spermatophyta</taxon>
        <taxon>Magnoliopsida</taxon>
        <taxon>eudicotyledons</taxon>
        <taxon>Gunneridae</taxon>
        <taxon>Pentapetalae</taxon>
        <taxon>rosids</taxon>
        <taxon>malvids</taxon>
        <taxon>Myrtales</taxon>
        <taxon>Myrtaceae</taxon>
        <taxon>Myrtoideae</taxon>
        <taxon>Eucalypteae</taxon>
        <taxon>Eucalyptus</taxon>
    </lineage>
</organism>
<dbReference type="Gene3D" id="1.10.10.60">
    <property type="entry name" value="Homeodomain-like"/>
    <property type="match status" value="2"/>
</dbReference>
<keyword evidence="5" id="KW-0804">Transcription</keyword>
<gene>
    <name evidence="10" type="ORF">EUGRSUZ_D00050</name>
</gene>
<comment type="subcellular location">
    <subcellularLocation>
        <location evidence="1">Nucleus</location>
    </subcellularLocation>
</comment>
<feature type="region of interest" description="Disordered" evidence="7">
    <location>
        <begin position="1"/>
        <end position="20"/>
    </location>
</feature>
<dbReference type="EMBL" id="KK198756">
    <property type="protein sequence ID" value="KCW75685.1"/>
    <property type="molecule type" value="Genomic_DNA"/>
</dbReference>
<dbReference type="GO" id="GO:0005634">
    <property type="term" value="C:nucleus"/>
    <property type="evidence" value="ECO:0007669"/>
    <property type="project" value="UniProtKB-SubCell"/>
</dbReference>
<evidence type="ECO:0000313" key="10">
    <source>
        <dbReference type="EMBL" id="KCW75685.1"/>
    </source>
</evidence>
<evidence type="ECO:0000259" key="9">
    <source>
        <dbReference type="PROSITE" id="PS51294"/>
    </source>
</evidence>
<name>A0A059CCL1_EUCGR</name>
<dbReference type="InterPro" id="IPR017930">
    <property type="entry name" value="Myb_dom"/>
</dbReference>
<dbReference type="PANTHER" id="PTHR47997">
    <property type="entry name" value="MYB DOMAIN PROTEIN 55"/>
    <property type="match status" value="1"/>
</dbReference>
<feature type="domain" description="HTH myb-type" evidence="9">
    <location>
        <begin position="66"/>
        <end position="120"/>
    </location>
</feature>
<protein>
    <submittedName>
        <fullName evidence="10">Uncharacterized protein</fullName>
    </submittedName>
</protein>